<dbReference type="AlphaFoldDB" id="A0AAV0VBL3"/>
<accession>A0AAV0VBL3</accession>
<reference evidence="3" key="1">
    <citation type="submission" date="2022-12" db="EMBL/GenBank/DDBJ databases">
        <authorList>
            <person name="Webb A."/>
        </authorList>
    </citation>
    <scope>NUCLEOTIDE SEQUENCE</scope>
    <source>
        <strain evidence="3">Pd1</strain>
    </source>
</reference>
<organism evidence="3 4">
    <name type="scientific">Peronospora destructor</name>
    <dbReference type="NCBI Taxonomy" id="86335"/>
    <lineage>
        <taxon>Eukaryota</taxon>
        <taxon>Sar</taxon>
        <taxon>Stramenopiles</taxon>
        <taxon>Oomycota</taxon>
        <taxon>Peronosporomycetes</taxon>
        <taxon>Peronosporales</taxon>
        <taxon>Peronosporaceae</taxon>
        <taxon>Peronospora</taxon>
    </lineage>
</organism>
<evidence type="ECO:0000313" key="4">
    <source>
        <dbReference type="Proteomes" id="UP001162029"/>
    </source>
</evidence>
<gene>
    <name evidence="3" type="ORF">PDE001_LOCUS11537</name>
</gene>
<dbReference type="SUPFAM" id="SSF140383">
    <property type="entry name" value="BSD domain-like"/>
    <property type="match status" value="1"/>
</dbReference>
<keyword evidence="4" id="KW-1185">Reference proteome</keyword>
<feature type="compositionally biased region" description="Polar residues" evidence="1">
    <location>
        <begin position="269"/>
        <end position="284"/>
    </location>
</feature>
<dbReference type="InterPro" id="IPR005607">
    <property type="entry name" value="BSD_dom"/>
</dbReference>
<dbReference type="Proteomes" id="UP001162029">
    <property type="component" value="Unassembled WGS sequence"/>
</dbReference>
<feature type="domain" description="BSD" evidence="2">
    <location>
        <begin position="134"/>
        <end position="192"/>
    </location>
</feature>
<dbReference type="PROSITE" id="PS50858">
    <property type="entry name" value="BSD"/>
    <property type="match status" value="1"/>
</dbReference>
<dbReference type="EMBL" id="CANTFM010002597">
    <property type="protein sequence ID" value="CAI5746557.1"/>
    <property type="molecule type" value="Genomic_DNA"/>
</dbReference>
<evidence type="ECO:0000256" key="1">
    <source>
        <dbReference type="SAM" id="MobiDB-lite"/>
    </source>
</evidence>
<protein>
    <recommendedName>
        <fullName evidence="2">BSD domain-containing protein</fullName>
    </recommendedName>
</protein>
<dbReference type="Pfam" id="PF03909">
    <property type="entry name" value="BSD"/>
    <property type="match status" value="1"/>
</dbReference>
<comment type="caution">
    <text evidence="3">The sequence shown here is derived from an EMBL/GenBank/DDBJ whole genome shotgun (WGS) entry which is preliminary data.</text>
</comment>
<proteinExistence type="predicted"/>
<feature type="region of interest" description="Disordered" evidence="1">
    <location>
        <begin position="269"/>
        <end position="292"/>
    </location>
</feature>
<dbReference type="Gene3D" id="1.10.3970.10">
    <property type="entry name" value="BSD domain"/>
    <property type="match status" value="1"/>
</dbReference>
<evidence type="ECO:0000259" key="2">
    <source>
        <dbReference type="PROSITE" id="PS50858"/>
    </source>
</evidence>
<sequence>MTARISKIGMSYVRASEIGMRHSAANLQMMAGTVANKAHGIATILSRGTNCVPRRAAAAGTGTEAEVPKVEPTVSLEKQQVKKGKQIAEKEKELPPLLPWEVRIDGTTKENLIVKQKILELAIYRRTFVEPADGEEEYEFDYAVLNVVTKELLLSNPNLREKRETLVKSVPVAVVSEEIFWRNFFLRCNAVRLSEGMPSYLPEVKQTLTFTNPLARLRGGLFRKPRSSVELGDLELDVDGEIEKELVKRRPSRAVELCVQPVLPSQNNDFINPSSCKPESTPTSKEPENTPDAKLQFIGGIRRASLNFRVDWKNVKLLPTNCSYVVVVSCD</sequence>
<evidence type="ECO:0000313" key="3">
    <source>
        <dbReference type="EMBL" id="CAI5746557.1"/>
    </source>
</evidence>
<name>A0AAV0VBL3_9STRA</name>
<dbReference type="InterPro" id="IPR035925">
    <property type="entry name" value="BSD_dom_sf"/>
</dbReference>